<dbReference type="SMART" id="SM00560">
    <property type="entry name" value="LamGL"/>
    <property type="match status" value="2"/>
</dbReference>
<evidence type="ECO:0000256" key="1">
    <source>
        <dbReference type="ARBA" id="ARBA00022729"/>
    </source>
</evidence>
<dbReference type="AlphaFoldDB" id="A0A0G1BR81"/>
<reference evidence="4 5" key="1">
    <citation type="journal article" date="2015" name="Nature">
        <title>rRNA introns, odd ribosomes, and small enigmatic genomes across a large radiation of phyla.</title>
        <authorList>
            <person name="Brown C.T."/>
            <person name="Hug L.A."/>
            <person name="Thomas B.C."/>
            <person name="Sharon I."/>
            <person name="Castelle C.J."/>
            <person name="Singh A."/>
            <person name="Wilkins M.J."/>
            <person name="Williams K.H."/>
            <person name="Banfield J.F."/>
        </authorList>
    </citation>
    <scope>NUCLEOTIDE SEQUENCE [LARGE SCALE GENOMIC DNA]</scope>
</reference>
<feature type="domain" description="LamG-like jellyroll fold" evidence="3">
    <location>
        <begin position="91"/>
        <end position="237"/>
    </location>
</feature>
<keyword evidence="1" id="KW-0732">Signal</keyword>
<protein>
    <submittedName>
        <fullName evidence="4">Immunoglobulin I-set domain protein</fullName>
    </submittedName>
</protein>
<keyword evidence="2" id="KW-1015">Disulfide bond</keyword>
<feature type="domain" description="LamG-like jellyroll fold" evidence="3">
    <location>
        <begin position="426"/>
        <end position="556"/>
    </location>
</feature>
<evidence type="ECO:0000313" key="4">
    <source>
        <dbReference type="EMBL" id="KKS48741.1"/>
    </source>
</evidence>
<dbReference type="Proteomes" id="UP000034036">
    <property type="component" value="Unassembled WGS sequence"/>
</dbReference>
<dbReference type="Gene3D" id="2.60.40.10">
    <property type="entry name" value="Immunoglobulins"/>
    <property type="match status" value="1"/>
</dbReference>
<dbReference type="Pfam" id="PF13385">
    <property type="entry name" value="Laminin_G_3"/>
    <property type="match status" value="2"/>
</dbReference>
<dbReference type="PATRIC" id="fig|1618659.3.peg.167"/>
<dbReference type="Gene3D" id="2.60.120.200">
    <property type="match status" value="2"/>
</dbReference>
<sequence>MKKYLIFAIVLIFLIVGFVRPAHADITNGLVGWWKLDEVSGTSAADSSGNGSVGILQNGPSWATGKIGQALNFDGIDDFVEIPFGDWLNVNNITVSLWVKKLSNSQPGWNTLISRQYDTSWDDVFFMAYNTSGGDNYIFGLNGDERSITGPASSPDLNQWAQLVGVYDGSYLTFYRNGVLIGSISVFPGMKSDTTKLTIGAQYNGYYSGAGRDVGIDEFANVIIDDVRIYNRALSAAEIQAIYSNSFGNIIVNATLDGQPWPSSGTSVINYTLSGPSGNISNSSAPFTYSGVIADSIYTLSYVSGGPAGAILDSAQPISPISSQFLPSGASVAFNINFVSPSSCGNGVIDTGEDCDVGPSSNLVAWYKFDDGSGAIATDSSGNGNIGILQNGPSWATGKIGGALFFDGANDYVGTLFSVSESLSGPGATFSAWVYPTTCTGSGHKMIVGQDNGDMGYDWAIALDTCWWDIAAGKPYPNWVVAPLNKWSHIAGVFDTATQKAILYIDGVQANNREDAVLYDTGSHDLINIGRNPLGTQYFNGKIDDVRIYDRALSAAEIGNLSSQGLGGETCQSRGFGEGTLSCEPATCSFNESQCLSSGADLVGRTLGINGDLVPGQSITFSINALNQSNNNASGPSTLRICIDNANCATSAAGSLGEFLIPALGENENSTLFTSNTWSMDTSAHTYYACADVYGTNAETNEANNCGSQAFTATECSDENDNSDPEDTLADFGSDPGCADIYDDNETDSNEFSLNASGPIIATIVGGGLSNSTKTTITVTPDVGFSGDVKLTLDSGQPSGTMPIFTDKDAGPLDLDLREDYITPAEYSVGSFFKVRVPQNTSYGTYNLSIKGKSGSKERYVTVPFRVEVRGPGYFEVLREPFKFFSLFEPIDLLGFMSSI</sequence>
<evidence type="ECO:0000313" key="5">
    <source>
        <dbReference type="Proteomes" id="UP000034036"/>
    </source>
</evidence>
<dbReference type="STRING" id="1618659.UV11_C0004G0011"/>
<name>A0A0G1BR81_9BACT</name>
<evidence type="ECO:0000256" key="2">
    <source>
        <dbReference type="ARBA" id="ARBA00023157"/>
    </source>
</evidence>
<dbReference type="PANTHER" id="PTHR42535">
    <property type="entry name" value="OOKINETE PROTEIN, PUTATIVE-RELATED"/>
    <property type="match status" value="1"/>
</dbReference>
<gene>
    <name evidence="4" type="ORF">UV11_C0004G0011</name>
</gene>
<dbReference type="InterPro" id="IPR006558">
    <property type="entry name" value="LamG-like"/>
</dbReference>
<dbReference type="InterPro" id="IPR013783">
    <property type="entry name" value="Ig-like_fold"/>
</dbReference>
<comment type="caution">
    <text evidence="4">The sequence shown here is derived from an EMBL/GenBank/DDBJ whole genome shotgun (WGS) entry which is preliminary data.</text>
</comment>
<dbReference type="EMBL" id="LCDF01000004">
    <property type="protein sequence ID" value="KKS48741.1"/>
    <property type="molecule type" value="Genomic_DNA"/>
</dbReference>
<accession>A0A0G1BR81</accession>
<proteinExistence type="predicted"/>
<dbReference type="InterPro" id="IPR013320">
    <property type="entry name" value="ConA-like_dom_sf"/>
</dbReference>
<organism evidence="4 5">
    <name type="scientific">Candidatus Giovannonibacteria bacterium GW2011_GWF2_42_19</name>
    <dbReference type="NCBI Taxonomy" id="1618659"/>
    <lineage>
        <taxon>Bacteria</taxon>
        <taxon>Candidatus Giovannoniibacteriota</taxon>
    </lineage>
</organism>
<dbReference type="SUPFAM" id="SSF49899">
    <property type="entry name" value="Concanavalin A-like lectins/glucanases"/>
    <property type="match status" value="2"/>
</dbReference>
<dbReference type="PANTHER" id="PTHR42535:SF2">
    <property type="entry name" value="CHROMOSOME UNDETERMINED SCAFFOLD_146, WHOLE GENOME SHOTGUN SEQUENCE"/>
    <property type="match status" value="1"/>
</dbReference>
<evidence type="ECO:0000259" key="3">
    <source>
        <dbReference type="SMART" id="SM00560"/>
    </source>
</evidence>